<protein>
    <recommendedName>
        <fullName evidence="3">Nuclease SbcCD subunit C</fullName>
    </recommendedName>
</protein>
<dbReference type="RefSeq" id="WP_314802830.1">
    <property type="nucleotide sequence ID" value="NZ_CP130319.1"/>
</dbReference>
<comment type="similarity">
    <text evidence="1">Belongs to the SMC family. SbcC subfamily.</text>
</comment>
<evidence type="ECO:0000256" key="1">
    <source>
        <dbReference type="ARBA" id="ARBA00006930"/>
    </source>
</evidence>
<comment type="subunit">
    <text evidence="2">Heterodimer of SbcC and SbcD.</text>
</comment>
<name>A0AA96LTN2_9BACL</name>
<dbReference type="EMBL" id="CP130319">
    <property type="protein sequence ID" value="WNR45793.1"/>
    <property type="molecule type" value="Genomic_DNA"/>
</dbReference>
<dbReference type="GO" id="GO:0006302">
    <property type="term" value="P:double-strand break repair"/>
    <property type="evidence" value="ECO:0007669"/>
    <property type="project" value="InterPro"/>
</dbReference>
<dbReference type="Pfam" id="PF13476">
    <property type="entry name" value="AAA_23"/>
    <property type="match status" value="1"/>
</dbReference>
<dbReference type="InterPro" id="IPR027417">
    <property type="entry name" value="P-loop_NTPase"/>
</dbReference>
<dbReference type="AlphaFoldDB" id="A0AA96LTN2"/>
<dbReference type="Gene3D" id="3.40.50.300">
    <property type="entry name" value="P-loop containing nucleotide triphosphate hydrolases"/>
    <property type="match status" value="2"/>
</dbReference>
<dbReference type="InterPro" id="IPR038729">
    <property type="entry name" value="Rad50/SbcC_AAA"/>
</dbReference>
<evidence type="ECO:0000256" key="2">
    <source>
        <dbReference type="ARBA" id="ARBA00011322"/>
    </source>
</evidence>
<evidence type="ECO:0000313" key="5">
    <source>
        <dbReference type="EMBL" id="WNR45793.1"/>
    </source>
</evidence>
<evidence type="ECO:0000259" key="4">
    <source>
        <dbReference type="Pfam" id="PF13476"/>
    </source>
</evidence>
<dbReference type="GO" id="GO:0016887">
    <property type="term" value="F:ATP hydrolysis activity"/>
    <property type="evidence" value="ECO:0007669"/>
    <property type="project" value="InterPro"/>
</dbReference>
<dbReference type="PANTHER" id="PTHR32114">
    <property type="entry name" value="ABC TRANSPORTER ABCH.3"/>
    <property type="match status" value="1"/>
</dbReference>
<dbReference type="PANTHER" id="PTHR32114:SF2">
    <property type="entry name" value="ABC TRANSPORTER ABCH.3"/>
    <property type="match status" value="1"/>
</dbReference>
<organism evidence="5 6">
    <name type="scientific">Paenibacillus roseopurpureus</name>
    <dbReference type="NCBI Taxonomy" id="2918901"/>
    <lineage>
        <taxon>Bacteria</taxon>
        <taxon>Bacillati</taxon>
        <taxon>Bacillota</taxon>
        <taxon>Bacilli</taxon>
        <taxon>Bacillales</taxon>
        <taxon>Paenibacillaceae</taxon>
        <taxon>Paenibacillus</taxon>
    </lineage>
</organism>
<dbReference type="Proteomes" id="UP001304650">
    <property type="component" value="Chromosome"/>
</dbReference>
<reference evidence="5" key="1">
    <citation type="submission" date="2022-02" db="EMBL/GenBank/DDBJ databases">
        <title>Paenibacillus sp. MBLB1832 Whole Genome Shotgun Sequencing.</title>
        <authorList>
            <person name="Hwang C.Y."/>
            <person name="Cho E.-S."/>
            <person name="Seo M.-J."/>
        </authorList>
    </citation>
    <scope>NUCLEOTIDE SEQUENCE</scope>
    <source>
        <strain evidence="5">MBLB1832</strain>
    </source>
</reference>
<gene>
    <name evidence="5" type="ORF">MJB10_06740</name>
</gene>
<sequence length="794" mass="92945">MTNYTIDKVLIENFKGIDHLLLDWSNGQLIVLDGPNGFGKTTIFDAIELALTGKIDRIKKPQDARVAYSDVLFSNNPSKNVLIKVQLTTNTGEKGTIVKSLPTSKRLTGVDKQPGKWEIFDTYLLETFDSSLTNDTKSTQKEVSEKFGVEELERLYSLFYYIQQEENTSFLKRPGKERMAEISRLFDTKDEVEEKKYFEGLVKFIDQEKKLKSTEINNIKIRLESYKNHDGVLNQDVTEYELLLGYITDKLWDRENLTVNNKEMRDKFIAELLSIEDFIIHFEQFKLANFNQRLNKYADNKILLQSTITAASFLDRYQEIKNMFEKQKKLQRYLMQLKDYQKSMFSINYDELHSEVEFDLITVKQKVETIRSQGQNVSMLSSIVSELNQTRDKLLEKLNDFHTHQGKSKEDCPFCGYDWGDHERLLIEFQAKKEYFSSLYDDSTKVQEQEIKDLFQVHFSAIIQWLEGYLSNPENSVSEAFYTQLENGYRYEKEIALFLDFCALNNIDLSTHTNNQFNIPLENLEFAVENFSNQLRGRKYVIEEGYAEFDEKFLTFQTLFQENFNGLEANVAKVNVEAVERKKRYIDYQFFNQNEAKKVEDETLLYKINEDFVKLTKQSEQLKQIIETYDSSIKKHWKKIMVDIEVPFYIYSGKIMQNYQRGLGLFIKEKVEAESIVFVSDNASDHDALNFLSSGQLSALVISFTLSLNKVYGNKDLGVLLIDDPVQSMDEINMASLTELLRNDFQHKQIIISTHEDYVSRYLQYKFSKYGFQTLSFNMREESHLKILNQGYTG</sequence>
<accession>A0AA96LTN2</accession>
<evidence type="ECO:0000313" key="6">
    <source>
        <dbReference type="Proteomes" id="UP001304650"/>
    </source>
</evidence>
<keyword evidence="6" id="KW-1185">Reference proteome</keyword>
<proteinExistence type="inferred from homology"/>
<evidence type="ECO:0000256" key="3">
    <source>
        <dbReference type="ARBA" id="ARBA00013368"/>
    </source>
</evidence>
<feature type="domain" description="Rad50/SbcC-type AAA" evidence="4">
    <location>
        <begin position="8"/>
        <end position="227"/>
    </location>
</feature>
<dbReference type="SUPFAM" id="SSF52540">
    <property type="entry name" value="P-loop containing nucleoside triphosphate hydrolases"/>
    <property type="match status" value="2"/>
</dbReference>
<dbReference type="KEGG" id="proo:MJB10_06740"/>